<dbReference type="InterPro" id="IPR021136">
    <property type="entry name" value="Flagellar_hook_control-like_C"/>
</dbReference>
<feature type="domain" description="Flagellar hook-length control protein-like C-terminal" evidence="5">
    <location>
        <begin position="269"/>
        <end position="345"/>
    </location>
</feature>
<proteinExistence type="inferred from homology"/>
<dbReference type="AlphaFoldDB" id="A0A8J3S946"/>
<sequence>MTMPSIPLTGSPSPMAAPSGASGEGQAGQTGAGDAFAALLALLAGGGMPQGVLPGFGDAAAGSGETAQTAQAVTALSPAQTAPGTQLGVPLTIQGQLNGQDQGQVLSAQLLTPGGVQVQGQQPAQAGGLTGVPAVPTAVLLGGTVAPAEAALTAAGPGAALTAAEPAATTGTDLPAASGTTTEGVPVSTVPATGSGAGASTGEGGSGQPGSAATAVSEKTEVSDAAPQAVPNVTATAQTKAAEQVSAPASSRPAPPAAQVAMHILPLRQDPDGIHRLTVHLHPVDLGPISVVAELRNGAVHLQLAGASDAAFEALRSSLPDLKRELEDGGFSSCSLDLQREAPNGGQFGAGRQPQAQQDPAQQGGQGWNGDPYRGARTAPATADPVPERPGSRLLNVRL</sequence>
<comment type="similarity">
    <text evidence="2">Belongs to the FliK family.</text>
</comment>
<dbReference type="GO" id="GO:0009424">
    <property type="term" value="C:bacterial-type flagellum hook"/>
    <property type="evidence" value="ECO:0007669"/>
    <property type="project" value="InterPro"/>
</dbReference>
<reference evidence="6" key="1">
    <citation type="submission" date="2021-01" db="EMBL/GenBank/DDBJ databases">
        <title>Whole genome shotgun sequence of Planobispora rosea NBRC 15558.</title>
        <authorList>
            <person name="Komaki H."/>
            <person name="Tamura T."/>
        </authorList>
    </citation>
    <scope>NUCLEOTIDE SEQUENCE</scope>
    <source>
        <strain evidence="6">NBRC 15558</strain>
    </source>
</reference>
<dbReference type="Pfam" id="PF02120">
    <property type="entry name" value="Flg_hook"/>
    <property type="match status" value="1"/>
</dbReference>
<evidence type="ECO:0000256" key="4">
    <source>
        <dbReference type="SAM" id="MobiDB-lite"/>
    </source>
</evidence>
<dbReference type="EMBL" id="BOOI01000078">
    <property type="protein sequence ID" value="GIH88296.1"/>
    <property type="molecule type" value="Genomic_DNA"/>
</dbReference>
<comment type="function">
    <text evidence="1">Controls the length of the flagellar hook.</text>
</comment>
<feature type="compositionally biased region" description="Low complexity" evidence="4">
    <location>
        <begin position="10"/>
        <end position="21"/>
    </location>
</feature>
<feature type="region of interest" description="Disordered" evidence="4">
    <location>
        <begin position="1"/>
        <end position="30"/>
    </location>
</feature>
<protein>
    <recommendedName>
        <fullName evidence="5">Flagellar hook-length control protein-like C-terminal domain-containing protein</fullName>
    </recommendedName>
</protein>
<accession>A0A8J3S946</accession>
<keyword evidence="7" id="KW-1185">Reference proteome</keyword>
<feature type="compositionally biased region" description="Gly residues" evidence="4">
    <location>
        <begin position="195"/>
        <end position="208"/>
    </location>
</feature>
<evidence type="ECO:0000256" key="1">
    <source>
        <dbReference type="ARBA" id="ARBA00003944"/>
    </source>
</evidence>
<evidence type="ECO:0000259" key="5">
    <source>
        <dbReference type="Pfam" id="PF02120"/>
    </source>
</evidence>
<dbReference type="Proteomes" id="UP000655044">
    <property type="component" value="Unassembled WGS sequence"/>
</dbReference>
<dbReference type="Gene3D" id="3.30.750.140">
    <property type="match status" value="1"/>
</dbReference>
<keyword evidence="3" id="KW-1005">Bacterial flagellum biogenesis</keyword>
<comment type="caution">
    <text evidence="6">The sequence shown here is derived from an EMBL/GenBank/DDBJ whole genome shotgun (WGS) entry which is preliminary data.</text>
</comment>
<evidence type="ECO:0000313" key="6">
    <source>
        <dbReference type="EMBL" id="GIH88296.1"/>
    </source>
</evidence>
<evidence type="ECO:0000313" key="7">
    <source>
        <dbReference type="Proteomes" id="UP000655044"/>
    </source>
</evidence>
<dbReference type="InterPro" id="IPR001635">
    <property type="entry name" value="Flag_hook_Flik"/>
</dbReference>
<dbReference type="PRINTS" id="PR01007">
    <property type="entry name" value="FLGHOOKFLIK"/>
</dbReference>
<feature type="compositionally biased region" description="Low complexity" evidence="4">
    <location>
        <begin position="350"/>
        <end position="363"/>
    </location>
</feature>
<gene>
    <name evidence="6" type="ORF">Pro02_67040</name>
</gene>
<dbReference type="CDD" id="cd17470">
    <property type="entry name" value="T3SS_Flik_C"/>
    <property type="match status" value="1"/>
</dbReference>
<name>A0A8J3S946_PLARO</name>
<dbReference type="InterPro" id="IPR038610">
    <property type="entry name" value="FliK-like_C_sf"/>
</dbReference>
<evidence type="ECO:0000256" key="3">
    <source>
        <dbReference type="ARBA" id="ARBA00022795"/>
    </source>
</evidence>
<dbReference type="GO" id="GO:0044780">
    <property type="term" value="P:bacterial-type flagellum assembly"/>
    <property type="evidence" value="ECO:0007669"/>
    <property type="project" value="InterPro"/>
</dbReference>
<organism evidence="6 7">
    <name type="scientific">Planobispora rosea</name>
    <dbReference type="NCBI Taxonomy" id="35762"/>
    <lineage>
        <taxon>Bacteria</taxon>
        <taxon>Bacillati</taxon>
        <taxon>Actinomycetota</taxon>
        <taxon>Actinomycetes</taxon>
        <taxon>Streptosporangiales</taxon>
        <taxon>Streptosporangiaceae</taxon>
        <taxon>Planobispora</taxon>
    </lineage>
</organism>
<feature type="region of interest" description="Disordered" evidence="4">
    <location>
        <begin position="334"/>
        <end position="399"/>
    </location>
</feature>
<feature type="region of interest" description="Disordered" evidence="4">
    <location>
        <begin position="164"/>
        <end position="228"/>
    </location>
</feature>
<evidence type="ECO:0000256" key="2">
    <source>
        <dbReference type="ARBA" id="ARBA00009149"/>
    </source>
</evidence>